<feature type="transmembrane region" description="Helical" evidence="4">
    <location>
        <begin position="294"/>
        <end position="312"/>
    </location>
</feature>
<feature type="transmembrane region" description="Helical" evidence="4">
    <location>
        <begin position="355"/>
        <end position="374"/>
    </location>
</feature>
<keyword evidence="4" id="KW-0472">Membrane</keyword>
<dbReference type="Pfam" id="PF13414">
    <property type="entry name" value="TPR_11"/>
    <property type="match status" value="1"/>
</dbReference>
<keyword evidence="4" id="KW-0812">Transmembrane</keyword>
<feature type="transmembrane region" description="Helical" evidence="4">
    <location>
        <begin position="175"/>
        <end position="204"/>
    </location>
</feature>
<evidence type="ECO:0000256" key="3">
    <source>
        <dbReference type="PROSITE-ProRule" id="PRU00339"/>
    </source>
</evidence>
<dbReference type="SMART" id="SM00028">
    <property type="entry name" value="TPR"/>
    <property type="match status" value="4"/>
</dbReference>
<dbReference type="Proteomes" id="UP000594464">
    <property type="component" value="Chromosome"/>
</dbReference>
<evidence type="ECO:0000313" key="6">
    <source>
        <dbReference type="Proteomes" id="UP000594464"/>
    </source>
</evidence>
<keyword evidence="1" id="KW-0677">Repeat</keyword>
<dbReference type="InterPro" id="IPR052346">
    <property type="entry name" value="O-mannosyl-transferase_TMTC"/>
</dbReference>
<feature type="transmembrane region" description="Helical" evidence="4">
    <location>
        <begin position="84"/>
        <end position="104"/>
    </location>
</feature>
<dbReference type="KEGG" id="nva:G3M78_08100"/>
<feature type="transmembrane region" description="Helical" evidence="4">
    <location>
        <begin position="111"/>
        <end position="133"/>
    </location>
</feature>
<feature type="transmembrane region" description="Helical" evidence="4">
    <location>
        <begin position="139"/>
        <end position="163"/>
    </location>
</feature>
<keyword evidence="2 3" id="KW-0802">TPR repeat</keyword>
<dbReference type="Gene3D" id="1.25.40.10">
    <property type="entry name" value="Tetratricopeptide repeat domain"/>
    <property type="match status" value="1"/>
</dbReference>
<dbReference type="InterPro" id="IPR019734">
    <property type="entry name" value="TPR_rpt"/>
</dbReference>
<evidence type="ECO:0000313" key="5">
    <source>
        <dbReference type="EMBL" id="QPJ65353.1"/>
    </source>
</evidence>
<feature type="repeat" description="TPR" evidence="3">
    <location>
        <begin position="608"/>
        <end position="641"/>
    </location>
</feature>
<evidence type="ECO:0000256" key="4">
    <source>
        <dbReference type="SAM" id="Phobius"/>
    </source>
</evidence>
<dbReference type="Pfam" id="PF13432">
    <property type="entry name" value="TPR_16"/>
    <property type="match status" value="1"/>
</dbReference>
<proteinExistence type="predicted"/>
<dbReference type="InterPro" id="IPR011990">
    <property type="entry name" value="TPR-like_helical_dom_sf"/>
</dbReference>
<name>A0A7T0C2L8_9BACT</name>
<evidence type="ECO:0000256" key="2">
    <source>
        <dbReference type="ARBA" id="ARBA00022803"/>
    </source>
</evidence>
<organism evidence="5 6">
    <name type="scientific">Candidatus Nitrohelix vancouverensis</name>
    <dbReference type="NCBI Taxonomy" id="2705534"/>
    <lineage>
        <taxon>Bacteria</taxon>
        <taxon>Pseudomonadati</taxon>
        <taxon>Nitrospinota/Tectimicrobiota group</taxon>
        <taxon>Nitrospinota</taxon>
        <taxon>Nitrospinia</taxon>
        <taxon>Nitrospinales</taxon>
        <taxon>Nitrospinaceae</taxon>
        <taxon>Candidatus Nitrohelix</taxon>
    </lineage>
</organism>
<dbReference type="PANTHER" id="PTHR44227:SF3">
    <property type="entry name" value="PROTEIN O-MANNOSYL-TRANSFERASE TMTC4"/>
    <property type="match status" value="1"/>
</dbReference>
<dbReference type="PROSITE" id="PS50293">
    <property type="entry name" value="TPR_REGION"/>
    <property type="match status" value="1"/>
</dbReference>
<dbReference type="SUPFAM" id="SSF48452">
    <property type="entry name" value="TPR-like"/>
    <property type="match status" value="1"/>
</dbReference>
<sequence length="694" mass="79264">MENEAQAHATGSSRIFLLALFLLVVGVYANTWNAPFNYDDFNVVFDKVENQGEVYTEPFPLRYRHVFYLTFWLNYQADGTNPQGYHLVNTLIHALASIVVFFLTRLAIGKGTLLGLGAAQTIAALAAILFALHPLNTEAVAYISGRGNSLSGLFCFLSVLCIAKANLRSSRRQTLWACYFLSFVFFVSAMLSKETAIFLPIGIFIFDVAFMRGPNWRPFRERLIWVYAPVPLLGFLALTASPELAEFIAKWSKQMDPAYALRQIPVIGYAFKLLLLPINLSFDHAFPETWFARSYQWSLLLIVLIASAWITTRAQITERPHLKIIPFGIAWILLAMAPTHSFLPRLDLLSERNLYTAGFGASLVLATLLYLCGAAFERMFANRGRALRWAFLLTLPILFSALTVERNLVYRSQASLWQDVLDKAPGKPRALHNLGHFYLKQDDYENAYVVFNKLSIAKTTPFYLSQARANLGLIYQSRQDINRARQEFEKAIDLDPTNPLSYYNLGTQYANQQQYSPALDYFLKAEERYRNYRWGYAPPSHLPLYIADVRFHLQHWQLADQLLIEFQKKYPEDSQSHNLRARIHIALGNDAIARRFIAQLNKTPALQLELFNELGLHFIKSEQFDEAAKAFKDALRIDSKDFAANYNLGKLLSRPENQGKFKEQARNYLEQARAVNSIPEMDATLDHLLKNLAQ</sequence>
<dbReference type="PROSITE" id="PS50005">
    <property type="entry name" value="TPR"/>
    <property type="match status" value="3"/>
</dbReference>
<keyword evidence="4" id="KW-1133">Transmembrane helix</keyword>
<reference evidence="6" key="1">
    <citation type="submission" date="2020-02" db="EMBL/GenBank/DDBJ databases">
        <title>Genomic and physiological characterization of two novel Nitrospinaceae genera.</title>
        <authorList>
            <person name="Mueller A.J."/>
            <person name="Jung M.-Y."/>
            <person name="Strachan C.R."/>
            <person name="Herbold C.W."/>
            <person name="Kirkegaard R.H."/>
            <person name="Daims H."/>
        </authorList>
    </citation>
    <scope>NUCLEOTIDE SEQUENCE [LARGE SCALE GENOMIC DNA]</scope>
</reference>
<feature type="transmembrane region" description="Helical" evidence="4">
    <location>
        <begin position="224"/>
        <end position="245"/>
    </location>
</feature>
<feature type="repeat" description="TPR" evidence="3">
    <location>
        <begin position="465"/>
        <end position="498"/>
    </location>
</feature>
<feature type="repeat" description="TPR" evidence="3">
    <location>
        <begin position="499"/>
        <end position="532"/>
    </location>
</feature>
<dbReference type="AlphaFoldDB" id="A0A7T0C2L8"/>
<feature type="transmembrane region" description="Helical" evidence="4">
    <location>
        <begin position="386"/>
        <end position="404"/>
    </location>
</feature>
<dbReference type="PANTHER" id="PTHR44227">
    <property type="match status" value="1"/>
</dbReference>
<protein>
    <submittedName>
        <fullName evidence="5">Tetratricopeptide repeat protein</fullName>
    </submittedName>
</protein>
<dbReference type="EMBL" id="CP048620">
    <property type="protein sequence ID" value="QPJ65353.1"/>
    <property type="molecule type" value="Genomic_DNA"/>
</dbReference>
<accession>A0A7T0C2L8</accession>
<evidence type="ECO:0000256" key="1">
    <source>
        <dbReference type="ARBA" id="ARBA00022737"/>
    </source>
</evidence>
<dbReference type="Pfam" id="PF13181">
    <property type="entry name" value="TPR_8"/>
    <property type="match status" value="1"/>
</dbReference>
<feature type="transmembrane region" description="Helical" evidence="4">
    <location>
        <begin position="324"/>
        <end position="343"/>
    </location>
</feature>
<gene>
    <name evidence="5" type="ORF">G3M78_08100</name>
</gene>